<dbReference type="OrthoDB" id="2802411at2759"/>
<accession>A0A074Y2P8</accession>
<evidence type="ECO:0000313" key="3">
    <source>
        <dbReference type="Proteomes" id="UP000030641"/>
    </source>
</evidence>
<dbReference type="Proteomes" id="UP000030641">
    <property type="component" value="Unassembled WGS sequence"/>
</dbReference>
<feature type="region of interest" description="Disordered" evidence="1">
    <location>
        <begin position="269"/>
        <end position="294"/>
    </location>
</feature>
<sequence>MHISRDNSHCVSSPRNLCSFELETRAYTRHLARLAKATPRRDTPVGMRPMVVYPMTPSAPVIRTSGHARPMVPVSADTQQAHGRPRRFWESGTPCGRERRMGDMLPPVSNVNHGLRPQAPPFVPRVPPSVSRVLRPIDSPQKFRSLSHTPARRFEPAAKAQALLSLADIAMLFGLKEKRVKHTLNASLGQPEKLKFVLLNKSATRNWRQHQIIYAKTNLHLLPGFDLPYPDMEDEKLELEYDYDSDYSMTDLIDLRSRAVSRASMRVEVSSASSNTSTPPPSVGSDKSSSIETTTEANDFPPIALFAEVKSLDQKRAFRFLGTYELAEVEFFAPGTTDLMEMLNERAGSTTWKTGLSAEWAKIKLIKLIKSGSL</sequence>
<dbReference type="GeneID" id="25367907"/>
<keyword evidence="3" id="KW-1185">Reference proteome</keyword>
<dbReference type="InParanoid" id="A0A074Y2P8"/>
<dbReference type="EMBL" id="KL584800">
    <property type="protein sequence ID" value="KEQ90184.1"/>
    <property type="molecule type" value="Genomic_DNA"/>
</dbReference>
<evidence type="ECO:0000313" key="2">
    <source>
        <dbReference type="EMBL" id="KEQ90184.1"/>
    </source>
</evidence>
<feature type="region of interest" description="Disordered" evidence="1">
    <location>
        <begin position="76"/>
        <end position="100"/>
    </location>
</feature>
<reference evidence="2 3" key="1">
    <citation type="journal article" date="2014" name="BMC Genomics">
        <title>Genome sequencing of four Aureobasidium pullulans varieties: biotechnological potential, stress tolerance, and description of new species.</title>
        <authorList>
            <person name="Gostin Ar C."/>
            <person name="Ohm R.A."/>
            <person name="Kogej T."/>
            <person name="Sonjak S."/>
            <person name="Turk M."/>
            <person name="Zajc J."/>
            <person name="Zalar P."/>
            <person name="Grube M."/>
            <person name="Sun H."/>
            <person name="Han J."/>
            <person name="Sharma A."/>
            <person name="Chiniquy J."/>
            <person name="Ngan C.Y."/>
            <person name="Lipzen A."/>
            <person name="Barry K."/>
            <person name="Grigoriev I.V."/>
            <person name="Gunde-Cimerman N."/>
        </authorList>
    </citation>
    <scope>NUCLEOTIDE SEQUENCE [LARGE SCALE GENOMIC DNA]</scope>
    <source>
        <strain evidence="2 3">EXF-2481</strain>
    </source>
</reference>
<name>A0A074Y2P8_AURSE</name>
<gene>
    <name evidence="2" type="ORF">AUEXF2481DRAFT_45330</name>
</gene>
<dbReference type="RefSeq" id="XP_013338669.1">
    <property type="nucleotide sequence ID" value="XM_013483215.1"/>
</dbReference>
<dbReference type="AlphaFoldDB" id="A0A074Y2P8"/>
<evidence type="ECO:0000256" key="1">
    <source>
        <dbReference type="SAM" id="MobiDB-lite"/>
    </source>
</evidence>
<dbReference type="HOGENOM" id="CLU_739628_0_0_1"/>
<organism evidence="2 3">
    <name type="scientific">Aureobasidium subglaciale (strain EXF-2481)</name>
    <name type="common">Aureobasidium pullulans var. subglaciale</name>
    <dbReference type="NCBI Taxonomy" id="1043005"/>
    <lineage>
        <taxon>Eukaryota</taxon>
        <taxon>Fungi</taxon>
        <taxon>Dikarya</taxon>
        <taxon>Ascomycota</taxon>
        <taxon>Pezizomycotina</taxon>
        <taxon>Dothideomycetes</taxon>
        <taxon>Dothideomycetidae</taxon>
        <taxon>Dothideales</taxon>
        <taxon>Saccotheciaceae</taxon>
        <taxon>Aureobasidium</taxon>
    </lineage>
</organism>
<protein>
    <submittedName>
        <fullName evidence="2">Uncharacterized protein</fullName>
    </submittedName>
</protein>
<proteinExistence type="predicted"/>